<feature type="compositionally biased region" description="Polar residues" evidence="2">
    <location>
        <begin position="525"/>
        <end position="541"/>
    </location>
</feature>
<evidence type="ECO:0000259" key="4">
    <source>
        <dbReference type="PROSITE" id="PS51857"/>
    </source>
</evidence>
<dbReference type="GO" id="GO:0008270">
    <property type="term" value="F:zinc ion binding"/>
    <property type="evidence" value="ECO:0007669"/>
    <property type="project" value="UniProtKB-KW"/>
</dbReference>
<sequence length="610" mass="68985">MPSGQPAPTAASAKREKMIVYAPREITVDKFYGDGGVGETTRFLCRIERAWECLHIDSDKEKISYLYEKVGEEVEREIRCHLEGRAATADQVLEIIKRCYGEKRTLPALKRAFLNTKQRKDEGVRAFSHRLKEAFDAVTSRQRDTEIEPSPTSELRDTFVENLRDKQTRRHLRGQLTSSPNATFNEIRLQAQKMEDDDSDSEGEEARADLRQVTALRSEERNDYNEAVEHLTKQVAQLTGLLIEQEHLRISQSRYDGDRPRPNAHRHNLRSSKGRNQRVTGAVCFRCGRQGHFARVCAQEPNSDFSVSPASRRGNDRRVTQGVTPRGQAHSMSIYTDFEGGSDRKVIGSRVSGTVKWFNVKRGFGFITPDGAREVIFVHHSSIVRNNLRKYLKSLGDGERVEFDAVEGRKEGLAINVTGPCGANVLGSIYAANLHELNPRHNESSLGGNRQRRNKRCVGVEDYQSSDRPGGDSKNLCSGHRFPQRDQDYQPRQPRSGVSHDQPRESTRPNIGRCGDNHRERHVTDVTQNQTSDSGSATTSCVAGGPIVTNHRGRGQHQRRVTFRELRPLVGPSTLTHQRTDASLPVLPDEQRLPPRSRRISRRPDRFGLY</sequence>
<dbReference type="InterPro" id="IPR002059">
    <property type="entry name" value="CSP_DNA-bd"/>
</dbReference>
<dbReference type="PRINTS" id="PR00050">
    <property type="entry name" value="COLDSHOCK"/>
</dbReference>
<feature type="domain" description="CCHC-type" evidence="3">
    <location>
        <begin position="284"/>
        <end position="299"/>
    </location>
</feature>
<dbReference type="GO" id="GO:0003676">
    <property type="term" value="F:nucleic acid binding"/>
    <property type="evidence" value="ECO:0007669"/>
    <property type="project" value="InterPro"/>
</dbReference>
<dbReference type="PROSITE" id="PS50158">
    <property type="entry name" value="ZF_CCHC"/>
    <property type="match status" value="1"/>
</dbReference>
<accession>A0AAE0YM35</accession>
<dbReference type="Proteomes" id="UP001283361">
    <property type="component" value="Unassembled WGS sequence"/>
</dbReference>
<feature type="compositionally biased region" description="Basic and acidic residues" evidence="2">
    <location>
        <begin position="515"/>
        <end position="524"/>
    </location>
</feature>
<keyword evidence="6" id="KW-1185">Reference proteome</keyword>
<evidence type="ECO:0000256" key="1">
    <source>
        <dbReference type="PROSITE-ProRule" id="PRU00047"/>
    </source>
</evidence>
<dbReference type="EMBL" id="JAWDGP010005839">
    <property type="protein sequence ID" value="KAK3751082.1"/>
    <property type="molecule type" value="Genomic_DNA"/>
</dbReference>
<dbReference type="SMART" id="SM00343">
    <property type="entry name" value="ZnF_C2HC"/>
    <property type="match status" value="1"/>
</dbReference>
<proteinExistence type="predicted"/>
<evidence type="ECO:0000313" key="5">
    <source>
        <dbReference type="EMBL" id="KAK3751082.1"/>
    </source>
</evidence>
<evidence type="ECO:0000256" key="2">
    <source>
        <dbReference type="SAM" id="MobiDB-lite"/>
    </source>
</evidence>
<organism evidence="5 6">
    <name type="scientific">Elysia crispata</name>
    <name type="common">lettuce slug</name>
    <dbReference type="NCBI Taxonomy" id="231223"/>
    <lineage>
        <taxon>Eukaryota</taxon>
        <taxon>Metazoa</taxon>
        <taxon>Spiralia</taxon>
        <taxon>Lophotrochozoa</taxon>
        <taxon>Mollusca</taxon>
        <taxon>Gastropoda</taxon>
        <taxon>Heterobranchia</taxon>
        <taxon>Euthyneura</taxon>
        <taxon>Panpulmonata</taxon>
        <taxon>Sacoglossa</taxon>
        <taxon>Placobranchoidea</taxon>
        <taxon>Plakobranchidae</taxon>
        <taxon>Elysia</taxon>
    </lineage>
</organism>
<gene>
    <name evidence="5" type="ORF">RRG08_019291</name>
</gene>
<dbReference type="AlphaFoldDB" id="A0AAE0YM35"/>
<feature type="region of interest" description="Disordered" evidence="2">
    <location>
        <begin position="254"/>
        <end position="275"/>
    </location>
</feature>
<evidence type="ECO:0000259" key="3">
    <source>
        <dbReference type="PROSITE" id="PS50158"/>
    </source>
</evidence>
<keyword evidence="1" id="KW-0863">Zinc-finger</keyword>
<name>A0AAE0YM35_9GAST</name>
<reference evidence="5" key="1">
    <citation type="journal article" date="2023" name="G3 (Bethesda)">
        <title>A reference genome for the long-term kleptoplast-retaining sea slug Elysia crispata morphotype clarki.</title>
        <authorList>
            <person name="Eastman K.E."/>
            <person name="Pendleton A.L."/>
            <person name="Shaikh M.A."/>
            <person name="Suttiyut T."/>
            <person name="Ogas R."/>
            <person name="Tomko P."/>
            <person name="Gavelis G."/>
            <person name="Widhalm J.R."/>
            <person name="Wisecaver J.H."/>
        </authorList>
    </citation>
    <scope>NUCLEOTIDE SEQUENCE</scope>
    <source>
        <strain evidence="5">ECLA1</strain>
    </source>
</reference>
<dbReference type="Gene3D" id="2.40.50.140">
    <property type="entry name" value="Nucleic acid-binding proteins"/>
    <property type="match status" value="1"/>
</dbReference>
<dbReference type="SUPFAM" id="SSF57756">
    <property type="entry name" value="Retrovirus zinc finger-like domains"/>
    <property type="match status" value="1"/>
</dbReference>
<dbReference type="Pfam" id="PF00313">
    <property type="entry name" value="CSD"/>
    <property type="match status" value="1"/>
</dbReference>
<dbReference type="InterPro" id="IPR050181">
    <property type="entry name" value="Cold_shock_domain"/>
</dbReference>
<keyword evidence="1" id="KW-0479">Metal-binding</keyword>
<dbReference type="PROSITE" id="PS51857">
    <property type="entry name" value="CSD_2"/>
    <property type="match status" value="1"/>
</dbReference>
<protein>
    <submittedName>
        <fullName evidence="5">Uncharacterized protein</fullName>
    </submittedName>
</protein>
<dbReference type="Gene3D" id="4.10.60.10">
    <property type="entry name" value="Zinc finger, CCHC-type"/>
    <property type="match status" value="1"/>
</dbReference>
<dbReference type="PANTHER" id="PTHR11544">
    <property type="entry name" value="COLD SHOCK DOMAIN CONTAINING PROTEINS"/>
    <property type="match status" value="1"/>
</dbReference>
<feature type="region of interest" description="Disordered" evidence="2">
    <location>
        <begin position="571"/>
        <end position="592"/>
    </location>
</feature>
<feature type="compositionally biased region" description="Basic residues" evidence="2">
    <location>
        <begin position="262"/>
        <end position="275"/>
    </location>
</feature>
<dbReference type="SMART" id="SM00357">
    <property type="entry name" value="CSP"/>
    <property type="match status" value="1"/>
</dbReference>
<comment type="caution">
    <text evidence="5">The sequence shown here is derived from an EMBL/GenBank/DDBJ whole genome shotgun (WGS) entry which is preliminary data.</text>
</comment>
<dbReference type="CDD" id="cd04458">
    <property type="entry name" value="CSP_CDS"/>
    <property type="match status" value="1"/>
</dbReference>
<dbReference type="InterPro" id="IPR001878">
    <property type="entry name" value="Znf_CCHC"/>
</dbReference>
<dbReference type="InterPro" id="IPR036875">
    <property type="entry name" value="Znf_CCHC_sf"/>
</dbReference>
<evidence type="ECO:0000313" key="6">
    <source>
        <dbReference type="Proteomes" id="UP001283361"/>
    </source>
</evidence>
<feature type="region of interest" description="Disordered" evidence="2">
    <location>
        <begin position="440"/>
        <end position="557"/>
    </location>
</feature>
<dbReference type="InterPro" id="IPR012340">
    <property type="entry name" value="NA-bd_OB-fold"/>
</dbReference>
<dbReference type="SUPFAM" id="SSF50249">
    <property type="entry name" value="Nucleic acid-binding proteins"/>
    <property type="match status" value="1"/>
</dbReference>
<dbReference type="InterPro" id="IPR011129">
    <property type="entry name" value="CSD"/>
</dbReference>
<feature type="domain" description="CSD" evidence="4">
    <location>
        <begin position="350"/>
        <end position="419"/>
    </location>
</feature>
<keyword evidence="1" id="KW-0862">Zinc</keyword>
<feature type="region of interest" description="Disordered" evidence="2">
    <location>
        <begin position="302"/>
        <end position="326"/>
    </location>
</feature>